<sequence>MNINANRIILGLVLFTTSLHGQDNNNVSSKEQKPNIIFIMTDDHSKRAMSAYSHDLIETPHLDKIAEKGIKFNNAFVTNSICGPSRAVFLTGKFSHINGFKSNDEDVFDGSQPTLPKYLKQAGYYTSVIGKWHLGSVPQGFDKFDILIDQGEYYSPRFFNGKDTVVVPGYATELITEKAIQLFEEQKNSGKPIFLMLHEKAPHRNWLPNTKDLNNVKDKEFPLPETFFDDYSTRSQAAFKQDMRIENMFLGYDLKVYLKQAKDETGTGGDSRNNSFTWLGADLSRMNKEQRVAWDQYYKPISDAYYSNKPIGTDLLKWKYNRYMNDYLKTVKSVDDNVGKLMEYLKKNGLDKNTLIIYTSDQGFFLGEHGWYDKRFMYEPSLQIPLVMSYPGHIKENITENALVQNVDLAPTILKAAGLPVPNDMQGNSLTPFFSGQKVKKWKDKLYYHYYENTVHHVEKHLGIRTKQYKLIYFYDIKDWELYDLSKDPNEVKNLYHDPRYKKTSDKLKLELKELIRKYKDTTAVEF</sequence>
<dbReference type="Pfam" id="PF01663">
    <property type="entry name" value="Phosphodiest"/>
    <property type="match status" value="1"/>
</dbReference>
<dbReference type="PANTHER" id="PTHR43108">
    <property type="entry name" value="N-ACETYLGLUCOSAMINE-6-SULFATASE FAMILY MEMBER"/>
    <property type="match status" value="1"/>
</dbReference>
<organism evidence="4 5">
    <name type="scientific">Elizabethkingia anophelis NUHP1</name>
    <dbReference type="NCBI Taxonomy" id="1338011"/>
    <lineage>
        <taxon>Bacteria</taxon>
        <taxon>Pseudomonadati</taxon>
        <taxon>Bacteroidota</taxon>
        <taxon>Flavobacteriia</taxon>
        <taxon>Flavobacteriales</taxon>
        <taxon>Weeksellaceae</taxon>
        <taxon>Elizabethkingia</taxon>
    </lineage>
</organism>
<dbReference type="EMBL" id="CP007547">
    <property type="protein sequence ID" value="AIL44612.1"/>
    <property type="molecule type" value="Genomic_DNA"/>
</dbReference>
<feature type="domain" description="N-sulphoglucosamine sulphohydrolase C-terminal" evidence="3">
    <location>
        <begin position="367"/>
        <end position="517"/>
    </location>
</feature>
<gene>
    <name evidence="4" type="ORF">BD94_0837</name>
</gene>
<dbReference type="SUPFAM" id="SSF53649">
    <property type="entry name" value="Alkaline phosphatase-like"/>
    <property type="match status" value="1"/>
</dbReference>
<evidence type="ECO:0000259" key="3">
    <source>
        <dbReference type="Pfam" id="PF16347"/>
    </source>
</evidence>
<reference evidence="4" key="1">
    <citation type="journal article" date="2013" name="Lancet">
        <title>First case of E anophelis outbreak in an intensive-care unit.</title>
        <authorList>
            <person name="Teo J."/>
            <person name="Tan S.Y."/>
            <person name="Tay M."/>
            <person name="Ding Y."/>
            <person name="Kjelleberg S."/>
            <person name="Givskov M."/>
            <person name="Lin R.T."/>
            <person name="Yang L."/>
        </authorList>
    </citation>
    <scope>NUCLEOTIDE SEQUENCE [LARGE SCALE GENOMIC DNA]</scope>
    <source>
        <strain evidence="4">NUHP1</strain>
    </source>
</reference>
<comment type="similarity">
    <text evidence="1">Belongs to the sulfatase family.</text>
</comment>
<dbReference type="PROSITE" id="PS00149">
    <property type="entry name" value="SULFATASE_2"/>
    <property type="match status" value="1"/>
</dbReference>
<proteinExistence type="inferred from homology"/>
<name>A0A077EAZ2_9FLAO</name>
<dbReference type="RefSeq" id="WP_024564836.1">
    <property type="nucleotide sequence ID" value="NZ_CP007547.1"/>
</dbReference>
<dbReference type="Gene3D" id="3.40.720.10">
    <property type="entry name" value="Alkaline Phosphatase, subunit A"/>
    <property type="match status" value="1"/>
</dbReference>
<dbReference type="InterPro" id="IPR032506">
    <property type="entry name" value="SGSH_C"/>
</dbReference>
<evidence type="ECO:0000313" key="4">
    <source>
        <dbReference type="EMBL" id="AIL44612.1"/>
    </source>
</evidence>
<evidence type="ECO:0000256" key="2">
    <source>
        <dbReference type="ARBA" id="ARBA00022801"/>
    </source>
</evidence>
<accession>A0A077EAZ2</accession>
<dbReference type="Proteomes" id="UP000028933">
    <property type="component" value="Chromosome"/>
</dbReference>
<dbReference type="KEGG" id="eao:BD94_0837"/>
<keyword evidence="2" id="KW-0378">Hydrolase</keyword>
<protein>
    <submittedName>
        <fullName evidence="4">Arylsulfatase</fullName>
    </submittedName>
</protein>
<reference evidence="4" key="2">
    <citation type="journal article" date="2015" name="Genome Biol. Evol.">
        <title>Complete Genome Sequence and Transcriptomic Analysis of the Novel Pathogen Elizabethkingia anophelis in Response to Oxidative Stress.</title>
        <authorList>
            <person name="Li Y."/>
            <person name="Liu Y."/>
            <person name="Chew S.C."/>
            <person name="Tay M."/>
            <person name="Salido M.M."/>
            <person name="Teo J."/>
            <person name="Lauro F.M."/>
            <person name="Givskov M."/>
            <person name="Yang L."/>
        </authorList>
    </citation>
    <scope>NUCLEOTIDE SEQUENCE</scope>
    <source>
        <strain evidence="4">NUHP1</strain>
    </source>
</reference>
<dbReference type="AlphaFoldDB" id="A0A077EAZ2"/>
<evidence type="ECO:0000313" key="5">
    <source>
        <dbReference type="Proteomes" id="UP000028933"/>
    </source>
</evidence>
<dbReference type="CDD" id="cd16031">
    <property type="entry name" value="G6S_like"/>
    <property type="match status" value="1"/>
</dbReference>
<dbReference type="STRING" id="1338011.BD94_0837"/>
<dbReference type="InterPro" id="IPR024607">
    <property type="entry name" value="Sulfatase_CS"/>
</dbReference>
<dbReference type="Pfam" id="PF16347">
    <property type="entry name" value="SGSH_C"/>
    <property type="match status" value="1"/>
</dbReference>
<dbReference type="PANTHER" id="PTHR43108:SF6">
    <property type="entry name" value="N-SULPHOGLUCOSAMINE SULPHOHYDROLASE"/>
    <property type="match status" value="1"/>
</dbReference>
<dbReference type="InterPro" id="IPR002591">
    <property type="entry name" value="Phosphodiest/P_Trfase"/>
</dbReference>
<evidence type="ECO:0000256" key="1">
    <source>
        <dbReference type="ARBA" id="ARBA00008779"/>
    </source>
</evidence>
<dbReference type="HOGENOM" id="CLU_006332_9_3_10"/>
<dbReference type="PROSITE" id="PS00523">
    <property type="entry name" value="SULFATASE_1"/>
    <property type="match status" value="1"/>
</dbReference>
<dbReference type="GO" id="GO:0016787">
    <property type="term" value="F:hydrolase activity"/>
    <property type="evidence" value="ECO:0007669"/>
    <property type="project" value="UniProtKB-KW"/>
</dbReference>
<dbReference type="InterPro" id="IPR017850">
    <property type="entry name" value="Alkaline_phosphatase_core_sf"/>
</dbReference>
<dbReference type="eggNOG" id="COG3119">
    <property type="taxonomic scope" value="Bacteria"/>
</dbReference>